<dbReference type="STRING" id="207949.RED65_01720"/>
<feature type="domain" description="CusB-like beta-barrel" evidence="4">
    <location>
        <begin position="159"/>
        <end position="234"/>
    </location>
</feature>
<feature type="domain" description="CzcB-like barrel-sandwich hybrid" evidence="5">
    <location>
        <begin position="83"/>
        <end position="156"/>
    </location>
</feature>
<dbReference type="InterPro" id="IPR058649">
    <property type="entry name" value="CzcB_C"/>
</dbReference>
<dbReference type="InterPro" id="IPR058647">
    <property type="entry name" value="BSH_CzcB-like"/>
</dbReference>
<evidence type="ECO:0000313" key="7">
    <source>
        <dbReference type="EMBL" id="EAT13438.1"/>
    </source>
</evidence>
<feature type="signal peptide" evidence="3">
    <location>
        <begin position="1"/>
        <end position="19"/>
    </location>
</feature>
<dbReference type="Pfam" id="PF25954">
    <property type="entry name" value="Beta-barrel_RND_2"/>
    <property type="match status" value="1"/>
</dbReference>
<evidence type="ECO:0000256" key="2">
    <source>
        <dbReference type="ARBA" id="ARBA00022448"/>
    </source>
</evidence>
<keyword evidence="3" id="KW-0732">Signal</keyword>
<dbReference type="GO" id="GO:0046914">
    <property type="term" value="F:transition metal ion binding"/>
    <property type="evidence" value="ECO:0007669"/>
    <property type="project" value="TreeGrafter"/>
</dbReference>
<comment type="caution">
    <text evidence="7">The sequence shown here is derived from an EMBL/GenBank/DDBJ whole genome shotgun (WGS) entry which is preliminary data.</text>
</comment>
<evidence type="ECO:0000259" key="5">
    <source>
        <dbReference type="Pfam" id="PF25973"/>
    </source>
</evidence>
<evidence type="ECO:0000256" key="3">
    <source>
        <dbReference type="SAM" id="SignalP"/>
    </source>
</evidence>
<feature type="chain" id="PRO_5004194554" evidence="3">
    <location>
        <begin position="20"/>
        <end position="315"/>
    </location>
</feature>
<organism evidence="7 8">
    <name type="scientific">Bermanella marisrubri</name>
    <dbReference type="NCBI Taxonomy" id="207949"/>
    <lineage>
        <taxon>Bacteria</taxon>
        <taxon>Pseudomonadati</taxon>
        <taxon>Pseudomonadota</taxon>
        <taxon>Gammaproteobacteria</taxon>
        <taxon>Oceanospirillales</taxon>
        <taxon>Oceanospirillaceae</taxon>
        <taxon>Bermanella</taxon>
    </lineage>
</organism>
<dbReference type="Pfam" id="PF25975">
    <property type="entry name" value="CzcB_C"/>
    <property type="match status" value="1"/>
</dbReference>
<dbReference type="NCBIfam" id="TIGR01730">
    <property type="entry name" value="RND_mfp"/>
    <property type="match status" value="1"/>
</dbReference>
<dbReference type="RefSeq" id="WP_007017822.1">
    <property type="nucleotide sequence ID" value="NZ_CH724114.1"/>
</dbReference>
<keyword evidence="2" id="KW-0813">Transport</keyword>
<dbReference type="Pfam" id="PF25973">
    <property type="entry name" value="BSH_CzcB"/>
    <property type="match status" value="1"/>
</dbReference>
<keyword evidence="8" id="KW-1185">Reference proteome</keyword>
<dbReference type="AlphaFoldDB" id="Q1N4J0"/>
<evidence type="ECO:0000256" key="1">
    <source>
        <dbReference type="ARBA" id="ARBA00009477"/>
    </source>
</evidence>
<reference evidence="7 8" key="1">
    <citation type="submission" date="2006-03" db="EMBL/GenBank/DDBJ databases">
        <authorList>
            <person name="Pinhassi J."/>
            <person name="Pedros-Alio C."/>
            <person name="Ferriera S."/>
            <person name="Johnson J."/>
            <person name="Kravitz S."/>
            <person name="Halpern A."/>
            <person name="Remington K."/>
            <person name="Beeson K."/>
            <person name="Tran B."/>
            <person name="Rogers Y.-H."/>
            <person name="Friedman R."/>
            <person name="Venter J.C."/>
        </authorList>
    </citation>
    <scope>NUCLEOTIDE SEQUENCE [LARGE SCALE GENOMIC DNA]</scope>
    <source>
        <strain evidence="7 8">RED65</strain>
    </source>
</reference>
<name>Q1N4J0_9GAMM</name>
<dbReference type="Proteomes" id="UP000004263">
    <property type="component" value="Unassembled WGS sequence"/>
</dbReference>
<evidence type="ECO:0000259" key="4">
    <source>
        <dbReference type="Pfam" id="PF25954"/>
    </source>
</evidence>
<dbReference type="InterPro" id="IPR006143">
    <property type="entry name" value="RND_pump_MFP"/>
</dbReference>
<dbReference type="HOGENOM" id="CLU_018816_13_0_6"/>
<comment type="similarity">
    <text evidence="1">Belongs to the membrane fusion protein (MFP) (TC 8.A.1) family.</text>
</comment>
<evidence type="ECO:0000313" key="8">
    <source>
        <dbReference type="Proteomes" id="UP000004263"/>
    </source>
</evidence>
<gene>
    <name evidence="7" type="ORF">RED65_01720</name>
</gene>
<dbReference type="PANTHER" id="PTHR30097">
    <property type="entry name" value="CATION EFFLUX SYSTEM PROTEIN CUSB"/>
    <property type="match status" value="1"/>
</dbReference>
<protein>
    <submittedName>
        <fullName evidence="7">Possible RND divalent metal cation efflux membrane fusion protein CzcB</fullName>
    </submittedName>
</protein>
<proteinExistence type="inferred from homology"/>
<dbReference type="OrthoDB" id="9800613at2"/>
<dbReference type="SUPFAM" id="SSF111369">
    <property type="entry name" value="HlyD-like secretion proteins"/>
    <property type="match status" value="1"/>
</dbReference>
<sequence length="315" mass="34746">MLYRIFVGAILMVLIAACAETHNHEHDNKSDSHNHESETEQGAHLSFSKDYLARFDTEFATAKTGIIESKIELPGSVQLDSDQVAHISPRFPAKIKQVYAKIGDTVKAGDNLALAESSETLARFNLISLIDGTIINRHIAQGEHLQPDDTAFVVANLKQVWVDITIYPHLLDQIKLGQQVIIKKLNSKIESKANIGYIAPVVDSDTRSGLARVFLNNQNGLWKPGSFVSASIVSDATPVNIAIPNSAIIEIDKQPHVFIQHENEWEATPIKLGLRGNTKSEVLSGLNQDQTYVSRGAFLLKAQLEKSEFESGHNH</sequence>
<dbReference type="InterPro" id="IPR058792">
    <property type="entry name" value="Beta-barrel_RND_2"/>
</dbReference>
<dbReference type="GO" id="GO:0015679">
    <property type="term" value="P:plasma membrane copper ion transport"/>
    <property type="evidence" value="ECO:0007669"/>
    <property type="project" value="TreeGrafter"/>
</dbReference>
<dbReference type="InterPro" id="IPR051909">
    <property type="entry name" value="MFP_Cation_Efflux"/>
</dbReference>
<dbReference type="Gene3D" id="2.40.30.170">
    <property type="match status" value="1"/>
</dbReference>
<dbReference type="GO" id="GO:0030288">
    <property type="term" value="C:outer membrane-bounded periplasmic space"/>
    <property type="evidence" value="ECO:0007669"/>
    <property type="project" value="TreeGrafter"/>
</dbReference>
<accession>Q1N4J0</accession>
<dbReference type="PROSITE" id="PS51257">
    <property type="entry name" value="PROKAR_LIPOPROTEIN"/>
    <property type="match status" value="1"/>
</dbReference>
<evidence type="ECO:0000259" key="6">
    <source>
        <dbReference type="Pfam" id="PF25975"/>
    </source>
</evidence>
<dbReference type="Gene3D" id="2.40.420.20">
    <property type="match status" value="1"/>
</dbReference>
<dbReference type="Gene3D" id="2.40.50.100">
    <property type="match status" value="1"/>
</dbReference>
<feature type="domain" description="CzcB-like C-terminal circularly permuted SH3-like" evidence="6">
    <location>
        <begin position="241"/>
        <end position="301"/>
    </location>
</feature>
<dbReference type="GO" id="GO:0016020">
    <property type="term" value="C:membrane"/>
    <property type="evidence" value="ECO:0007669"/>
    <property type="project" value="InterPro"/>
</dbReference>
<dbReference type="PANTHER" id="PTHR30097:SF4">
    <property type="entry name" value="SLR6042 PROTEIN"/>
    <property type="match status" value="1"/>
</dbReference>
<dbReference type="GO" id="GO:0060003">
    <property type="term" value="P:copper ion export"/>
    <property type="evidence" value="ECO:0007669"/>
    <property type="project" value="TreeGrafter"/>
</dbReference>
<dbReference type="EMBL" id="AAQH01000002">
    <property type="protein sequence ID" value="EAT13438.1"/>
    <property type="molecule type" value="Genomic_DNA"/>
</dbReference>
<dbReference type="GO" id="GO:0022857">
    <property type="term" value="F:transmembrane transporter activity"/>
    <property type="evidence" value="ECO:0007669"/>
    <property type="project" value="InterPro"/>
</dbReference>